<dbReference type="Proteomes" id="UP001341840">
    <property type="component" value="Unassembled WGS sequence"/>
</dbReference>
<evidence type="ECO:0000313" key="3">
    <source>
        <dbReference type="Proteomes" id="UP001341840"/>
    </source>
</evidence>
<protein>
    <submittedName>
        <fullName evidence="2">Uncharacterized protein</fullName>
    </submittedName>
</protein>
<name>A0ABU6REL6_9FABA</name>
<organism evidence="2 3">
    <name type="scientific">Stylosanthes scabra</name>
    <dbReference type="NCBI Taxonomy" id="79078"/>
    <lineage>
        <taxon>Eukaryota</taxon>
        <taxon>Viridiplantae</taxon>
        <taxon>Streptophyta</taxon>
        <taxon>Embryophyta</taxon>
        <taxon>Tracheophyta</taxon>
        <taxon>Spermatophyta</taxon>
        <taxon>Magnoliopsida</taxon>
        <taxon>eudicotyledons</taxon>
        <taxon>Gunneridae</taxon>
        <taxon>Pentapetalae</taxon>
        <taxon>rosids</taxon>
        <taxon>fabids</taxon>
        <taxon>Fabales</taxon>
        <taxon>Fabaceae</taxon>
        <taxon>Papilionoideae</taxon>
        <taxon>50 kb inversion clade</taxon>
        <taxon>dalbergioids sensu lato</taxon>
        <taxon>Dalbergieae</taxon>
        <taxon>Pterocarpus clade</taxon>
        <taxon>Stylosanthes</taxon>
    </lineage>
</organism>
<keyword evidence="3" id="KW-1185">Reference proteome</keyword>
<evidence type="ECO:0000313" key="2">
    <source>
        <dbReference type="EMBL" id="MED6122487.1"/>
    </source>
</evidence>
<evidence type="ECO:0000256" key="1">
    <source>
        <dbReference type="SAM" id="MobiDB-lite"/>
    </source>
</evidence>
<proteinExistence type="predicted"/>
<dbReference type="EMBL" id="JASCZI010030425">
    <property type="protein sequence ID" value="MED6122487.1"/>
    <property type="molecule type" value="Genomic_DNA"/>
</dbReference>
<sequence>MARTKYVNNAPLPAPRTRRARAASQADTQREASPFSEEVFDSRENYERSNKVFPRGMTVFLWGKQIPFTEDSLHDFLGINVPPPTKEEDAYEQALVKRHMGTLDLNHVLATIAMPGMRWDSYNPKFDIVDNAILIPEARGWQRMIVCNM</sequence>
<feature type="region of interest" description="Disordered" evidence="1">
    <location>
        <begin position="1"/>
        <end position="41"/>
    </location>
</feature>
<accession>A0ABU6REL6</accession>
<gene>
    <name evidence="2" type="ORF">PIB30_040312</name>
</gene>
<comment type="caution">
    <text evidence="2">The sequence shown here is derived from an EMBL/GenBank/DDBJ whole genome shotgun (WGS) entry which is preliminary data.</text>
</comment>
<reference evidence="2 3" key="1">
    <citation type="journal article" date="2023" name="Plants (Basel)">
        <title>Bridging the Gap: Combining Genomics and Transcriptomics Approaches to Understand Stylosanthes scabra, an Orphan Legume from the Brazilian Caatinga.</title>
        <authorList>
            <person name="Ferreira-Neto J.R.C."/>
            <person name="da Silva M.D."/>
            <person name="Binneck E."/>
            <person name="de Melo N.F."/>
            <person name="da Silva R.H."/>
            <person name="de Melo A.L.T.M."/>
            <person name="Pandolfi V."/>
            <person name="Bustamante F.O."/>
            <person name="Brasileiro-Vidal A.C."/>
            <person name="Benko-Iseppon A.M."/>
        </authorList>
    </citation>
    <scope>NUCLEOTIDE SEQUENCE [LARGE SCALE GENOMIC DNA]</scope>
    <source>
        <tissue evidence="2">Leaves</tissue>
    </source>
</reference>